<dbReference type="InterPro" id="IPR013087">
    <property type="entry name" value="Znf_C2H2_type"/>
</dbReference>
<dbReference type="Proteomes" id="UP000038040">
    <property type="component" value="Unplaced"/>
</dbReference>
<dbReference type="GO" id="GO:0008270">
    <property type="term" value="F:zinc ion binding"/>
    <property type="evidence" value="ECO:0007669"/>
    <property type="project" value="UniProtKB-KW"/>
</dbReference>
<sequence length="338" mass="38930">MKTSLDEICARLKEKKLSFVVETSKSYSSQTVNHKNNKRKSSKPRSLHDFSFSKRYNNIDINACNSIDSFDSVKYSPINSEILRSPLSLIAPIEPIFTDHQSPTCSQLTNEVPGKCHVKEFPHQSEQEKQRYDNGPFYPIKNDYCIGDKSVQFDLRLQEQIKVEYCGRPFCKLKRRLHYHCNFCEQGFGKLERLTPHLRKHFANRSPLLPMFRKMVALPISLSSILPNKICIIESKSGQPFSIYKYLSKSSNEIQPLSSSADLLNSSQTDINQSSEALSEKKFKFVDCSVETMQAAARFIEAKRPTYHCDKCKYIGFDKTKLLLHKKLHERVNLLSAK</sequence>
<protein>
    <submittedName>
        <fullName evidence="6">C2H2-type domain-containing protein</fullName>
    </submittedName>
</protein>
<dbReference type="PROSITE" id="PS50157">
    <property type="entry name" value="ZINC_FINGER_C2H2_2"/>
    <property type="match status" value="1"/>
</dbReference>
<dbReference type="OrthoDB" id="5862449at2759"/>
<dbReference type="WBParaSite" id="DME_0000119701-mRNA-1">
    <property type="protein sequence ID" value="DME_0000119701-mRNA-1"/>
    <property type="gene ID" value="DME_0000119701"/>
</dbReference>
<keyword evidence="5" id="KW-1185">Reference proteome</keyword>
<organism evidence="4 6">
    <name type="scientific">Dracunculus medinensis</name>
    <name type="common">Guinea worm</name>
    <dbReference type="NCBI Taxonomy" id="318479"/>
    <lineage>
        <taxon>Eukaryota</taxon>
        <taxon>Metazoa</taxon>
        <taxon>Ecdysozoa</taxon>
        <taxon>Nematoda</taxon>
        <taxon>Chromadorea</taxon>
        <taxon>Rhabditida</taxon>
        <taxon>Spirurina</taxon>
        <taxon>Dracunculoidea</taxon>
        <taxon>Dracunculidae</taxon>
        <taxon>Dracunculus</taxon>
    </lineage>
</organism>
<evidence type="ECO:0000313" key="3">
    <source>
        <dbReference type="EMBL" id="VDN55584.1"/>
    </source>
</evidence>
<dbReference type="InterPro" id="IPR036236">
    <property type="entry name" value="Znf_C2H2_sf"/>
</dbReference>
<keyword evidence="1" id="KW-0862">Zinc</keyword>
<dbReference type="EMBL" id="UYYG01001152">
    <property type="protein sequence ID" value="VDN55584.1"/>
    <property type="molecule type" value="Genomic_DNA"/>
</dbReference>
<evidence type="ECO:0000313" key="4">
    <source>
        <dbReference type="Proteomes" id="UP000038040"/>
    </source>
</evidence>
<dbReference type="SUPFAM" id="SSF57667">
    <property type="entry name" value="beta-beta-alpha zinc fingers"/>
    <property type="match status" value="1"/>
</dbReference>
<dbReference type="AlphaFoldDB" id="A0A158Q2Z3"/>
<dbReference type="Proteomes" id="UP000274756">
    <property type="component" value="Unassembled WGS sequence"/>
</dbReference>
<name>A0A158Q2Z3_DRAME</name>
<evidence type="ECO:0000259" key="2">
    <source>
        <dbReference type="PROSITE" id="PS50157"/>
    </source>
</evidence>
<gene>
    <name evidence="3" type="ORF">DME_LOCUS5557</name>
</gene>
<dbReference type="PROSITE" id="PS00028">
    <property type="entry name" value="ZINC_FINGER_C2H2_1"/>
    <property type="match status" value="1"/>
</dbReference>
<accession>A0A158Q2Z3</accession>
<proteinExistence type="predicted"/>
<dbReference type="SMART" id="SM00355">
    <property type="entry name" value="ZnF_C2H2"/>
    <property type="match status" value="2"/>
</dbReference>
<evidence type="ECO:0000313" key="6">
    <source>
        <dbReference type="WBParaSite" id="DME_0000119701-mRNA-1"/>
    </source>
</evidence>
<keyword evidence="1" id="KW-0863">Zinc-finger</keyword>
<evidence type="ECO:0000313" key="5">
    <source>
        <dbReference type="Proteomes" id="UP000274756"/>
    </source>
</evidence>
<evidence type="ECO:0000256" key="1">
    <source>
        <dbReference type="PROSITE-ProRule" id="PRU00042"/>
    </source>
</evidence>
<dbReference type="STRING" id="318479.A0A158Q2Z3"/>
<reference evidence="6" key="1">
    <citation type="submission" date="2016-04" db="UniProtKB">
        <authorList>
            <consortium name="WormBaseParasite"/>
        </authorList>
    </citation>
    <scope>IDENTIFICATION</scope>
</reference>
<reference evidence="3 5" key="2">
    <citation type="submission" date="2018-11" db="EMBL/GenBank/DDBJ databases">
        <authorList>
            <consortium name="Pathogen Informatics"/>
        </authorList>
    </citation>
    <scope>NUCLEOTIDE SEQUENCE [LARGE SCALE GENOMIC DNA]</scope>
</reference>
<keyword evidence="1" id="KW-0479">Metal-binding</keyword>
<feature type="domain" description="C2H2-type" evidence="2">
    <location>
        <begin position="179"/>
        <end position="206"/>
    </location>
</feature>